<keyword evidence="2" id="KW-1185">Reference proteome</keyword>
<accession>F0YIQ9</accession>
<dbReference type="GeneID" id="20225943"/>
<evidence type="ECO:0000313" key="1">
    <source>
        <dbReference type="EMBL" id="EGB04935.1"/>
    </source>
</evidence>
<dbReference type="EMBL" id="GL833145">
    <property type="protein sequence ID" value="EGB04935.1"/>
    <property type="molecule type" value="Genomic_DNA"/>
</dbReference>
<name>F0YIQ9_AURAN</name>
<sequence>MMNAIVNDRKLNENEIKNEWEKFFGTRSAVTHSGHGAQLPASLSAESGSYLSVDLSQHRRSYFIREITRWGQKSDPVPRPPRPRRPRRFAEGSFEAAIPLASSRASSGLEELISGHISRSLCRRFDHSSTCQHAVSSGGSRDDRMPRDTRIARRKGRLAHALRSAARAHRYLQKILENRDLAGGSVPFSIRKWGAAH</sequence>
<protein>
    <submittedName>
        <fullName evidence="1">Uncharacterized protein</fullName>
    </submittedName>
</protein>
<gene>
    <name evidence="1" type="ORF">AURANDRAFT_66772</name>
</gene>
<dbReference type="InParanoid" id="F0YIQ9"/>
<dbReference type="KEGG" id="aaf:AURANDRAFT_66772"/>
<evidence type="ECO:0000313" key="2">
    <source>
        <dbReference type="Proteomes" id="UP000002729"/>
    </source>
</evidence>
<reference evidence="1 2" key="1">
    <citation type="journal article" date="2011" name="Proc. Natl. Acad. Sci. U.S.A.">
        <title>Niche of harmful alga Aureococcus anophagefferens revealed through ecogenomics.</title>
        <authorList>
            <person name="Gobler C.J."/>
            <person name="Berry D.L."/>
            <person name="Dyhrman S.T."/>
            <person name="Wilhelm S.W."/>
            <person name="Salamov A."/>
            <person name="Lobanov A.V."/>
            <person name="Zhang Y."/>
            <person name="Collier J.L."/>
            <person name="Wurch L.L."/>
            <person name="Kustka A.B."/>
            <person name="Dill B.D."/>
            <person name="Shah M."/>
            <person name="VerBerkmoes N.C."/>
            <person name="Kuo A."/>
            <person name="Terry A."/>
            <person name="Pangilinan J."/>
            <person name="Lindquist E.A."/>
            <person name="Lucas S."/>
            <person name="Paulsen I.T."/>
            <person name="Hattenrath-Lehmann T.K."/>
            <person name="Talmage S.C."/>
            <person name="Walker E.A."/>
            <person name="Koch F."/>
            <person name="Burson A.M."/>
            <person name="Marcoval M.A."/>
            <person name="Tang Y.Z."/>
            <person name="Lecleir G.R."/>
            <person name="Coyne K.J."/>
            <person name="Berg G.M."/>
            <person name="Bertrand E.M."/>
            <person name="Saito M.A."/>
            <person name="Gladyshev V.N."/>
            <person name="Grigoriev I.V."/>
        </authorList>
    </citation>
    <scope>NUCLEOTIDE SEQUENCE [LARGE SCALE GENOMIC DNA]</scope>
    <source>
        <strain evidence="2">CCMP 1984</strain>
    </source>
</reference>
<dbReference type="AlphaFoldDB" id="F0YIQ9"/>
<proteinExistence type="predicted"/>
<dbReference type="Proteomes" id="UP000002729">
    <property type="component" value="Unassembled WGS sequence"/>
</dbReference>
<organism evidence="2">
    <name type="scientific">Aureococcus anophagefferens</name>
    <name type="common">Harmful bloom alga</name>
    <dbReference type="NCBI Taxonomy" id="44056"/>
    <lineage>
        <taxon>Eukaryota</taxon>
        <taxon>Sar</taxon>
        <taxon>Stramenopiles</taxon>
        <taxon>Ochrophyta</taxon>
        <taxon>Pelagophyceae</taxon>
        <taxon>Pelagomonadales</taxon>
        <taxon>Pelagomonadaceae</taxon>
        <taxon>Aureococcus</taxon>
    </lineage>
</organism>
<dbReference type="RefSeq" id="XP_009040290.1">
    <property type="nucleotide sequence ID" value="XM_009042042.1"/>
</dbReference>